<feature type="binding site" evidence="1">
    <location>
        <position position="7"/>
    </location>
    <ligand>
        <name>a divalent metal cation</name>
        <dbReference type="ChEBI" id="CHEBI:60240"/>
        <label>1</label>
    </ligand>
</feature>
<dbReference type="InterPro" id="IPR032466">
    <property type="entry name" value="Metal_Hydrolase"/>
</dbReference>
<dbReference type="GO" id="GO:0016788">
    <property type="term" value="F:hydrolase activity, acting on ester bonds"/>
    <property type="evidence" value="ECO:0007669"/>
    <property type="project" value="InterPro"/>
</dbReference>
<feature type="binding site" evidence="1">
    <location>
        <position position="9"/>
    </location>
    <ligand>
        <name>a divalent metal cation</name>
        <dbReference type="ChEBI" id="CHEBI:60240"/>
        <label>1</label>
    </ligand>
</feature>
<dbReference type="Gene3D" id="3.20.20.140">
    <property type="entry name" value="Metal-dependent hydrolases"/>
    <property type="match status" value="1"/>
</dbReference>
<dbReference type="EMBL" id="FOEC01000008">
    <property type="protein sequence ID" value="SEO85021.1"/>
    <property type="molecule type" value="Genomic_DNA"/>
</dbReference>
<feature type="binding site" evidence="1">
    <location>
        <position position="153"/>
    </location>
    <ligand>
        <name>a divalent metal cation</name>
        <dbReference type="ChEBI" id="CHEBI:60240"/>
        <label>2</label>
    </ligand>
</feature>
<dbReference type="GO" id="GO:0005829">
    <property type="term" value="C:cytosol"/>
    <property type="evidence" value="ECO:0007669"/>
    <property type="project" value="TreeGrafter"/>
</dbReference>
<evidence type="ECO:0000256" key="1">
    <source>
        <dbReference type="PIRSR" id="PIRSR005902-1"/>
    </source>
</evidence>
<dbReference type="AlphaFoldDB" id="A0A172RWJ9"/>
<dbReference type="Pfam" id="PF01026">
    <property type="entry name" value="TatD_DNase"/>
    <property type="match status" value="1"/>
</dbReference>
<feature type="binding site" evidence="1">
    <location>
        <position position="89"/>
    </location>
    <ligand>
        <name>a divalent metal cation</name>
        <dbReference type="ChEBI" id="CHEBI:60240"/>
        <label>1</label>
    </ligand>
</feature>
<accession>A0A172RWJ9</accession>
<evidence type="ECO:0000313" key="3">
    <source>
        <dbReference type="Proteomes" id="UP000182975"/>
    </source>
</evidence>
<organism evidence="2 3">
    <name type="scientific">Denitrobacterium detoxificans</name>
    <dbReference type="NCBI Taxonomy" id="79604"/>
    <lineage>
        <taxon>Bacteria</taxon>
        <taxon>Bacillati</taxon>
        <taxon>Actinomycetota</taxon>
        <taxon>Coriobacteriia</taxon>
        <taxon>Eggerthellales</taxon>
        <taxon>Eggerthellaceae</taxon>
        <taxon>Denitrobacterium</taxon>
    </lineage>
</organism>
<keyword evidence="3" id="KW-1185">Reference proteome</keyword>
<sequence>MQYVDMHCHPSFLDAMSPLLERASRNHVGMFANTVLPSEYVDARDSVESFRGMRLGLGLHPWWVAQGKADDREVRLFEELAPQCRYIGEIGLDFGKRFAGEREEQGMVFRRVLAACAQPGVPHVISFHSSSAASVVMDEVERAGLSDAIRIFHWFSGSSDELMRARRSGWYFSVGERMLATKRGRAYLQAIPEDRLLLETDLPSSPQSKMDYDGYYRSLAGVAQVVAAERGERVVQRALESSCKLLELDVMNDD</sequence>
<protein>
    <submittedName>
        <fullName evidence="2">TatD DNase family protein</fullName>
    </submittedName>
</protein>
<dbReference type="PANTHER" id="PTHR46124">
    <property type="entry name" value="D-AMINOACYL-TRNA DEACYLASE"/>
    <property type="match status" value="1"/>
</dbReference>
<gene>
    <name evidence="2" type="ORF">SAMN02910314_01395</name>
</gene>
<dbReference type="OrthoDB" id="9810005at2"/>
<dbReference type="PIRSF" id="PIRSF005902">
    <property type="entry name" value="DNase_TatD"/>
    <property type="match status" value="1"/>
</dbReference>
<feature type="binding site" evidence="1">
    <location>
        <position position="201"/>
    </location>
    <ligand>
        <name>a divalent metal cation</name>
        <dbReference type="ChEBI" id="CHEBI:60240"/>
        <label>1</label>
    </ligand>
</feature>
<reference evidence="3" key="1">
    <citation type="submission" date="2016-10" db="EMBL/GenBank/DDBJ databases">
        <authorList>
            <person name="Varghese N."/>
        </authorList>
    </citation>
    <scope>NUCLEOTIDE SEQUENCE [LARGE SCALE GENOMIC DNA]</scope>
    <source>
        <strain evidence="3">DSM 21843</strain>
    </source>
</reference>
<dbReference type="InterPro" id="IPR001130">
    <property type="entry name" value="TatD-like"/>
</dbReference>
<dbReference type="GO" id="GO:0046872">
    <property type="term" value="F:metal ion binding"/>
    <property type="evidence" value="ECO:0007669"/>
    <property type="project" value="UniProtKB-KW"/>
</dbReference>
<dbReference type="PATRIC" id="fig|79604.3.peg.403"/>
<dbReference type="KEGG" id="ddt:AAY81_01985"/>
<evidence type="ECO:0000313" key="2">
    <source>
        <dbReference type="EMBL" id="SEO85021.1"/>
    </source>
</evidence>
<feature type="binding site" evidence="1">
    <location>
        <position position="128"/>
    </location>
    <ligand>
        <name>a divalent metal cation</name>
        <dbReference type="ChEBI" id="CHEBI:60240"/>
        <label>2</label>
    </ligand>
</feature>
<dbReference type="Proteomes" id="UP000182975">
    <property type="component" value="Unassembled WGS sequence"/>
</dbReference>
<dbReference type="STRING" id="79604.AAY81_01985"/>
<keyword evidence="1" id="KW-0479">Metal-binding</keyword>
<name>A0A172RWJ9_9ACTN</name>
<dbReference type="PANTHER" id="PTHR46124:SF3">
    <property type="entry name" value="HYDROLASE"/>
    <property type="match status" value="1"/>
</dbReference>
<proteinExistence type="predicted"/>
<dbReference type="SUPFAM" id="SSF51556">
    <property type="entry name" value="Metallo-dependent hydrolases"/>
    <property type="match status" value="1"/>
</dbReference>
<dbReference type="RefSeq" id="WP_066660736.1">
    <property type="nucleotide sequence ID" value="NZ_CP011402.1"/>
</dbReference>